<reference evidence="7 8" key="1">
    <citation type="journal article" date="2016" name="Front. Microbiol.">
        <title>Single-Cell (Meta-)Genomics of a Dimorphic Candidatus Thiomargarita nelsonii Reveals Genomic Plasticity.</title>
        <authorList>
            <person name="Flood B.E."/>
            <person name="Fliss P."/>
            <person name="Jones D.S."/>
            <person name="Dick G.J."/>
            <person name="Jain S."/>
            <person name="Kaster A.K."/>
            <person name="Winkel M."/>
            <person name="Mussmann M."/>
            <person name="Bailey J."/>
        </authorList>
    </citation>
    <scope>NUCLEOTIDE SEQUENCE [LARGE SCALE GENOMIC DNA]</scope>
    <source>
        <strain evidence="7">Hydrate Ridge</strain>
    </source>
</reference>
<keyword evidence="4 6" id="KW-0689">Ribosomal protein</keyword>
<keyword evidence="2 6" id="KW-0699">rRNA-binding</keyword>
<dbReference type="Proteomes" id="UP000030428">
    <property type="component" value="Unassembled WGS sequence"/>
</dbReference>
<dbReference type="FunFam" id="3.30.70.330:FF:000001">
    <property type="entry name" value="50S ribosomal protein L23"/>
    <property type="match status" value="1"/>
</dbReference>
<evidence type="ECO:0000256" key="3">
    <source>
        <dbReference type="ARBA" id="ARBA00022884"/>
    </source>
</evidence>
<dbReference type="NCBIfam" id="NF004363">
    <property type="entry name" value="PRK05738.2-4"/>
    <property type="match status" value="1"/>
</dbReference>
<dbReference type="GO" id="GO:0003735">
    <property type="term" value="F:structural constituent of ribosome"/>
    <property type="evidence" value="ECO:0007669"/>
    <property type="project" value="InterPro"/>
</dbReference>
<dbReference type="GO" id="GO:0019843">
    <property type="term" value="F:rRNA binding"/>
    <property type="evidence" value="ECO:0007669"/>
    <property type="project" value="UniProtKB-UniRule"/>
</dbReference>
<evidence type="ECO:0000256" key="1">
    <source>
        <dbReference type="ARBA" id="ARBA00006700"/>
    </source>
</evidence>
<dbReference type="GO" id="GO:0005840">
    <property type="term" value="C:ribosome"/>
    <property type="evidence" value="ECO:0007669"/>
    <property type="project" value="UniProtKB-KW"/>
</dbReference>
<keyword evidence="8" id="KW-1185">Reference proteome</keyword>
<evidence type="ECO:0000313" key="7">
    <source>
        <dbReference type="EMBL" id="KHD08995.1"/>
    </source>
</evidence>
<dbReference type="NCBIfam" id="NF004359">
    <property type="entry name" value="PRK05738.1-3"/>
    <property type="match status" value="1"/>
</dbReference>
<accession>A0A0A6PE18</accession>
<name>A0A0A6PE18_9GAMM</name>
<comment type="caution">
    <text evidence="7">The sequence shown here is derived from an EMBL/GenBank/DDBJ whole genome shotgun (WGS) entry which is preliminary data.</text>
</comment>
<sequence>MQILIAPRVSEKALRLADNHRQFVFKVLPNATKPEIKEAVEFLFKVKVDKVQVACVKGKQKTFGKILGKRKDWKKAYVGLQEGFDINFRVGE</sequence>
<dbReference type="GO" id="GO:1990904">
    <property type="term" value="C:ribonucleoprotein complex"/>
    <property type="evidence" value="ECO:0007669"/>
    <property type="project" value="UniProtKB-KW"/>
</dbReference>
<comment type="subunit">
    <text evidence="6">Part of the 50S ribosomal subunit. Contacts protein L29, and trigger factor when it is bound to the ribosome.</text>
</comment>
<keyword evidence="3 6" id="KW-0694">RNA-binding</keyword>
<gene>
    <name evidence="6" type="primary">rplW</name>
    <name evidence="7" type="ORF">PN36_09085</name>
</gene>
<dbReference type="InterPro" id="IPR012678">
    <property type="entry name" value="Ribosomal_uL23/eL15/eS24_sf"/>
</dbReference>
<dbReference type="Gene3D" id="3.30.70.330">
    <property type="match status" value="1"/>
</dbReference>
<evidence type="ECO:0000313" key="8">
    <source>
        <dbReference type="Proteomes" id="UP000030428"/>
    </source>
</evidence>
<comment type="function">
    <text evidence="6">One of the early assembly proteins it binds 23S rRNA. One of the proteins that surrounds the polypeptide exit tunnel on the outside of the ribosome. Forms the main docking site for trigger factor binding to the ribosome.</text>
</comment>
<dbReference type="Pfam" id="PF00276">
    <property type="entry name" value="Ribosomal_L23"/>
    <property type="match status" value="1"/>
</dbReference>
<proteinExistence type="inferred from homology"/>
<dbReference type="InterPro" id="IPR012677">
    <property type="entry name" value="Nucleotide-bd_a/b_plait_sf"/>
</dbReference>
<dbReference type="InterPro" id="IPR013025">
    <property type="entry name" value="Ribosomal_uL23-like"/>
</dbReference>
<dbReference type="AlphaFoldDB" id="A0A0A6PE18"/>
<evidence type="ECO:0000256" key="2">
    <source>
        <dbReference type="ARBA" id="ARBA00022730"/>
    </source>
</evidence>
<evidence type="ECO:0000256" key="6">
    <source>
        <dbReference type="HAMAP-Rule" id="MF_01369"/>
    </source>
</evidence>
<dbReference type="PANTHER" id="PTHR11620">
    <property type="entry name" value="60S RIBOSOMAL PROTEIN L23A"/>
    <property type="match status" value="1"/>
</dbReference>
<organism evidence="7 8">
    <name type="scientific">Candidatus Thiomargarita nelsonii</name>
    <dbReference type="NCBI Taxonomy" id="1003181"/>
    <lineage>
        <taxon>Bacteria</taxon>
        <taxon>Pseudomonadati</taxon>
        <taxon>Pseudomonadota</taxon>
        <taxon>Gammaproteobacteria</taxon>
        <taxon>Thiotrichales</taxon>
        <taxon>Thiotrichaceae</taxon>
        <taxon>Thiomargarita</taxon>
    </lineage>
</organism>
<dbReference type="EMBL" id="JSZA02000027">
    <property type="protein sequence ID" value="KHD08995.1"/>
    <property type="molecule type" value="Genomic_DNA"/>
</dbReference>
<comment type="similarity">
    <text evidence="1 6">Belongs to the universal ribosomal protein uL23 family.</text>
</comment>
<dbReference type="HAMAP" id="MF_01369_B">
    <property type="entry name" value="Ribosomal_uL23_B"/>
    <property type="match status" value="1"/>
</dbReference>
<evidence type="ECO:0000256" key="4">
    <source>
        <dbReference type="ARBA" id="ARBA00022980"/>
    </source>
</evidence>
<dbReference type="GO" id="GO:0006412">
    <property type="term" value="P:translation"/>
    <property type="evidence" value="ECO:0007669"/>
    <property type="project" value="UniProtKB-UniRule"/>
</dbReference>
<dbReference type="SUPFAM" id="SSF54189">
    <property type="entry name" value="Ribosomal proteins S24e, L23 and L15e"/>
    <property type="match status" value="1"/>
</dbReference>
<evidence type="ECO:0000256" key="5">
    <source>
        <dbReference type="ARBA" id="ARBA00023274"/>
    </source>
</evidence>
<protein>
    <recommendedName>
        <fullName evidence="6">Large ribosomal subunit protein uL23</fullName>
    </recommendedName>
</protein>
<keyword evidence="5 6" id="KW-0687">Ribonucleoprotein</keyword>